<dbReference type="RefSeq" id="WP_120195410.1">
    <property type="nucleotide sequence ID" value="NZ_MCIA01000003.1"/>
</dbReference>
<dbReference type="Gene3D" id="3.30.70.60">
    <property type="match status" value="1"/>
</dbReference>
<keyword evidence="4" id="KW-0687">Ribonucleoprotein</keyword>
<comment type="caution">
    <text evidence="5">The sequence shown here is derived from an EMBL/GenBank/DDBJ whole genome shotgun (WGS) entry which is preliminary data.</text>
</comment>
<keyword evidence="6" id="KW-1185">Reference proteome</keyword>
<dbReference type="PANTHER" id="PTHR21011:SF1">
    <property type="entry name" value="SMALL RIBOSOMAL SUBUNIT PROTEIN BS6M"/>
    <property type="match status" value="1"/>
</dbReference>
<dbReference type="Pfam" id="PF01250">
    <property type="entry name" value="Ribosomal_S6"/>
    <property type="match status" value="1"/>
</dbReference>
<organism evidence="5 6">
    <name type="scientific">Lacrimispora algidixylanolytica</name>
    <dbReference type="NCBI Taxonomy" id="94868"/>
    <lineage>
        <taxon>Bacteria</taxon>
        <taxon>Bacillati</taxon>
        <taxon>Bacillota</taxon>
        <taxon>Clostridia</taxon>
        <taxon>Lachnospirales</taxon>
        <taxon>Lachnospiraceae</taxon>
        <taxon>Lacrimispora</taxon>
    </lineage>
</organism>
<evidence type="ECO:0000256" key="3">
    <source>
        <dbReference type="ARBA" id="ARBA00035294"/>
    </source>
</evidence>
<evidence type="ECO:0000256" key="2">
    <source>
        <dbReference type="ARBA" id="ARBA00035104"/>
    </source>
</evidence>
<comment type="function">
    <text evidence="2 4">Binds together with bS18 to 16S ribosomal RNA.</text>
</comment>
<keyword evidence="4 5" id="KW-0689">Ribosomal protein</keyword>
<comment type="similarity">
    <text evidence="1 4">Belongs to the bacterial ribosomal protein bS6 family.</text>
</comment>
<dbReference type="OrthoDB" id="9812702at2"/>
<dbReference type="HAMAP" id="MF_00360">
    <property type="entry name" value="Ribosomal_bS6"/>
    <property type="match status" value="1"/>
</dbReference>
<dbReference type="AlphaFoldDB" id="A0A419T936"/>
<name>A0A419T936_9FIRM</name>
<dbReference type="Proteomes" id="UP000284277">
    <property type="component" value="Unassembled WGS sequence"/>
</dbReference>
<protein>
    <recommendedName>
        <fullName evidence="3 4">Small ribosomal subunit protein bS6</fullName>
    </recommendedName>
</protein>
<dbReference type="PANTHER" id="PTHR21011">
    <property type="entry name" value="MITOCHONDRIAL 28S RIBOSOMAL PROTEIN S6"/>
    <property type="match status" value="1"/>
</dbReference>
<evidence type="ECO:0000313" key="6">
    <source>
        <dbReference type="Proteomes" id="UP000284277"/>
    </source>
</evidence>
<accession>A0A419T936</accession>
<reference evidence="5 6" key="1">
    <citation type="submission" date="2016-08" db="EMBL/GenBank/DDBJ databases">
        <title>A new outlook on sporulation: Clostridium algidixylanolyticum.</title>
        <authorList>
            <person name="Poppleton D.I."/>
            <person name="Gribaldo S."/>
        </authorList>
    </citation>
    <scope>NUCLEOTIDE SEQUENCE [LARGE SCALE GENOMIC DNA]</scope>
    <source>
        <strain evidence="5 6">SPL73</strain>
    </source>
</reference>
<keyword evidence="4" id="KW-0694">RNA-binding</keyword>
<dbReference type="GO" id="GO:0006412">
    <property type="term" value="P:translation"/>
    <property type="evidence" value="ECO:0007669"/>
    <property type="project" value="UniProtKB-UniRule"/>
</dbReference>
<dbReference type="GO" id="GO:0003735">
    <property type="term" value="F:structural constituent of ribosome"/>
    <property type="evidence" value="ECO:0007669"/>
    <property type="project" value="InterPro"/>
</dbReference>
<dbReference type="GO" id="GO:1990904">
    <property type="term" value="C:ribonucleoprotein complex"/>
    <property type="evidence" value="ECO:0007669"/>
    <property type="project" value="UniProtKB-KW"/>
</dbReference>
<dbReference type="InterPro" id="IPR014717">
    <property type="entry name" value="Transl_elong_EF1B/ribsomal_bS6"/>
</dbReference>
<dbReference type="SUPFAM" id="SSF54995">
    <property type="entry name" value="Ribosomal protein S6"/>
    <property type="match status" value="1"/>
</dbReference>
<dbReference type="CDD" id="cd00473">
    <property type="entry name" value="bS6"/>
    <property type="match status" value="1"/>
</dbReference>
<sequence length="95" mass="11028">MNKYELAVVISAKLEDDERTAALEQVTGYITRFGGAVTNIDEWGKKRLAYEIQKMKEGFYYFIKFDGDSTTPNELEAHIRIMEPVIRYLCVRQEA</sequence>
<dbReference type="InterPro" id="IPR000529">
    <property type="entry name" value="Ribosomal_bS6"/>
</dbReference>
<dbReference type="InterPro" id="IPR035980">
    <property type="entry name" value="Ribosomal_bS6_sf"/>
</dbReference>
<dbReference type="GO" id="GO:0005840">
    <property type="term" value="C:ribosome"/>
    <property type="evidence" value="ECO:0007669"/>
    <property type="project" value="UniProtKB-KW"/>
</dbReference>
<keyword evidence="4" id="KW-0699">rRNA-binding</keyword>
<proteinExistence type="inferred from homology"/>
<dbReference type="GO" id="GO:0005737">
    <property type="term" value="C:cytoplasm"/>
    <property type="evidence" value="ECO:0007669"/>
    <property type="project" value="UniProtKB-ARBA"/>
</dbReference>
<evidence type="ECO:0000313" key="5">
    <source>
        <dbReference type="EMBL" id="RKD33981.1"/>
    </source>
</evidence>
<dbReference type="InterPro" id="IPR020814">
    <property type="entry name" value="Ribosomal_S6_plastid/chlpt"/>
</dbReference>
<gene>
    <name evidence="4" type="primary">rpsF</name>
    <name evidence="5" type="ORF">BET01_12510</name>
</gene>
<dbReference type="NCBIfam" id="TIGR00166">
    <property type="entry name" value="S6"/>
    <property type="match status" value="1"/>
</dbReference>
<dbReference type="GO" id="GO:0070181">
    <property type="term" value="F:small ribosomal subunit rRNA binding"/>
    <property type="evidence" value="ECO:0007669"/>
    <property type="project" value="TreeGrafter"/>
</dbReference>
<evidence type="ECO:0000256" key="4">
    <source>
        <dbReference type="HAMAP-Rule" id="MF_00360"/>
    </source>
</evidence>
<dbReference type="EMBL" id="MCIA01000003">
    <property type="protein sequence ID" value="RKD33981.1"/>
    <property type="molecule type" value="Genomic_DNA"/>
</dbReference>
<evidence type="ECO:0000256" key="1">
    <source>
        <dbReference type="ARBA" id="ARBA00009512"/>
    </source>
</evidence>